<evidence type="ECO:0000256" key="2">
    <source>
        <dbReference type="ARBA" id="ARBA00022475"/>
    </source>
</evidence>
<evidence type="ECO:0000313" key="8">
    <source>
        <dbReference type="Proteomes" id="UP000318010"/>
    </source>
</evidence>
<keyword evidence="3 6" id="KW-0812">Transmembrane</keyword>
<feature type="transmembrane region" description="Helical" evidence="6">
    <location>
        <begin position="364"/>
        <end position="385"/>
    </location>
</feature>
<evidence type="ECO:0000256" key="6">
    <source>
        <dbReference type="SAM" id="Phobius"/>
    </source>
</evidence>
<evidence type="ECO:0000256" key="4">
    <source>
        <dbReference type="ARBA" id="ARBA00022989"/>
    </source>
</evidence>
<feature type="transmembrane region" description="Helical" evidence="6">
    <location>
        <begin position="83"/>
        <end position="106"/>
    </location>
</feature>
<sequence>MPDLRKLVNKHTISLATSAAMPVIGMLVLSLMAHNLTAPEFGNYIFLLITILLADTFRNGFVQTSLIKFYAGTSKKTAAEVAGSAWYVGIMQTLVFVSIDAVVYFIYRSKSPDTETTIQWFGIIYLSTLPGAIASYLLQAEEKFGRMLLLQVINQGLFFIFIVTLILLHKINFQTAVYGYFAASAITSVFTVLNGWSKIKTLRFRTKETASKLAHFGKFSVGTSISSYLLRSSDTFIIKLMFNPALLAVYYIPQRLMEIFEIPMRAGVAVALPELSAAVHKGKEGEVASIMKRYAGMLTVTLIPIAIAAFLLAKIVIEILFGTKYHETEAVNIFRLFMCYVMLMPIDRFFGVTLDIINKPHLNMLKVIIMLIVNVAGDFIGIWLFHSLYAVAVASLFTFFSGVIFGYWALKKHLKFTVKDIFSLGVQEIKRVVSNFLEKSKPEHNSVQ</sequence>
<organism evidence="7 8">
    <name type="scientific">Mucilaginibacter achroorhodeus</name>
    <dbReference type="NCBI Taxonomy" id="2599294"/>
    <lineage>
        <taxon>Bacteria</taxon>
        <taxon>Pseudomonadati</taxon>
        <taxon>Bacteroidota</taxon>
        <taxon>Sphingobacteriia</taxon>
        <taxon>Sphingobacteriales</taxon>
        <taxon>Sphingobacteriaceae</taxon>
        <taxon>Mucilaginibacter</taxon>
    </lineage>
</organism>
<dbReference type="PANTHER" id="PTHR30250:SF11">
    <property type="entry name" value="O-ANTIGEN TRANSPORTER-RELATED"/>
    <property type="match status" value="1"/>
</dbReference>
<feature type="transmembrane region" description="Helical" evidence="6">
    <location>
        <begin position="12"/>
        <end position="32"/>
    </location>
</feature>
<comment type="subcellular location">
    <subcellularLocation>
        <location evidence="1">Cell membrane</location>
        <topology evidence="1">Multi-pass membrane protein</topology>
    </subcellularLocation>
</comment>
<keyword evidence="4 6" id="KW-1133">Transmembrane helix</keyword>
<dbReference type="OrthoDB" id="629958at2"/>
<keyword evidence="5 6" id="KW-0472">Membrane</keyword>
<name>A0A563U2T7_9SPHI</name>
<feature type="transmembrane region" description="Helical" evidence="6">
    <location>
        <begin position="147"/>
        <end position="169"/>
    </location>
</feature>
<dbReference type="InterPro" id="IPR050833">
    <property type="entry name" value="Poly_Biosynth_Transport"/>
</dbReference>
<dbReference type="AlphaFoldDB" id="A0A563U2T7"/>
<dbReference type="Pfam" id="PF13440">
    <property type="entry name" value="Polysacc_synt_3"/>
    <property type="match status" value="1"/>
</dbReference>
<gene>
    <name evidence="7" type="ORF">FPZ42_13735</name>
</gene>
<feature type="transmembrane region" description="Helical" evidence="6">
    <location>
        <begin position="175"/>
        <end position="193"/>
    </location>
</feature>
<protein>
    <submittedName>
        <fullName evidence="7">Oligosaccharide flippase family protein</fullName>
    </submittedName>
</protein>
<comment type="caution">
    <text evidence="7">The sequence shown here is derived from an EMBL/GenBank/DDBJ whole genome shotgun (WGS) entry which is preliminary data.</text>
</comment>
<evidence type="ECO:0000256" key="1">
    <source>
        <dbReference type="ARBA" id="ARBA00004651"/>
    </source>
</evidence>
<feature type="transmembrane region" description="Helical" evidence="6">
    <location>
        <begin position="298"/>
        <end position="321"/>
    </location>
</feature>
<dbReference type="GO" id="GO:0005886">
    <property type="term" value="C:plasma membrane"/>
    <property type="evidence" value="ECO:0007669"/>
    <property type="project" value="UniProtKB-SubCell"/>
</dbReference>
<dbReference type="EMBL" id="VOEI01000004">
    <property type="protein sequence ID" value="TWR25648.1"/>
    <property type="molecule type" value="Genomic_DNA"/>
</dbReference>
<dbReference type="Proteomes" id="UP000318010">
    <property type="component" value="Unassembled WGS sequence"/>
</dbReference>
<reference evidence="7 8" key="1">
    <citation type="submission" date="2019-07" db="EMBL/GenBank/DDBJ databases">
        <authorList>
            <person name="Kim J."/>
        </authorList>
    </citation>
    <scope>NUCLEOTIDE SEQUENCE [LARGE SCALE GENOMIC DNA]</scope>
    <source>
        <strain evidence="7 8">MJ1a</strain>
    </source>
</reference>
<feature type="transmembrane region" description="Helical" evidence="6">
    <location>
        <begin position="44"/>
        <end position="62"/>
    </location>
</feature>
<dbReference type="PANTHER" id="PTHR30250">
    <property type="entry name" value="PST FAMILY PREDICTED COLANIC ACID TRANSPORTER"/>
    <property type="match status" value="1"/>
</dbReference>
<keyword evidence="8" id="KW-1185">Reference proteome</keyword>
<dbReference type="RefSeq" id="WP_146272213.1">
    <property type="nucleotide sequence ID" value="NZ_VOEI01000004.1"/>
</dbReference>
<feature type="transmembrane region" description="Helical" evidence="6">
    <location>
        <begin position="118"/>
        <end position="138"/>
    </location>
</feature>
<feature type="transmembrane region" description="Helical" evidence="6">
    <location>
        <begin position="333"/>
        <end position="352"/>
    </location>
</feature>
<feature type="transmembrane region" description="Helical" evidence="6">
    <location>
        <begin position="391"/>
        <end position="410"/>
    </location>
</feature>
<evidence type="ECO:0000313" key="7">
    <source>
        <dbReference type="EMBL" id="TWR25648.1"/>
    </source>
</evidence>
<evidence type="ECO:0000256" key="3">
    <source>
        <dbReference type="ARBA" id="ARBA00022692"/>
    </source>
</evidence>
<evidence type="ECO:0000256" key="5">
    <source>
        <dbReference type="ARBA" id="ARBA00023136"/>
    </source>
</evidence>
<proteinExistence type="predicted"/>
<accession>A0A563U2T7</accession>
<keyword evidence="2" id="KW-1003">Cell membrane</keyword>